<reference evidence="4 5" key="1">
    <citation type="journal article" date="2011" name="J. Bacteriol.">
        <title>Genome sequence of 'Pedosphaera parvula' Ellin514, an aerobic Verrucomicrobial isolate from pasture soil.</title>
        <authorList>
            <person name="Kant R."/>
            <person name="van Passel M.W."/>
            <person name="Sangwan P."/>
            <person name="Palva A."/>
            <person name="Lucas S."/>
            <person name="Copeland A."/>
            <person name="Lapidus A."/>
            <person name="Glavina Del Rio T."/>
            <person name="Dalin E."/>
            <person name="Tice H."/>
            <person name="Bruce D."/>
            <person name="Goodwin L."/>
            <person name="Pitluck S."/>
            <person name="Chertkov O."/>
            <person name="Larimer F.W."/>
            <person name="Land M.L."/>
            <person name="Hauser L."/>
            <person name="Brettin T.S."/>
            <person name="Detter J.C."/>
            <person name="Han S."/>
            <person name="de Vos W.M."/>
            <person name="Janssen P.H."/>
            <person name="Smidt H."/>
        </authorList>
    </citation>
    <scope>NUCLEOTIDE SEQUENCE [LARGE SCALE GENOMIC DNA]</scope>
    <source>
        <strain evidence="4 5">Ellin514</strain>
    </source>
</reference>
<dbReference type="PANTHER" id="PTHR45527:SF1">
    <property type="entry name" value="FATTY ACID SYNTHASE"/>
    <property type="match status" value="1"/>
</dbReference>
<organism evidence="4 5">
    <name type="scientific">Pedosphaera parvula (strain Ellin514)</name>
    <dbReference type="NCBI Taxonomy" id="320771"/>
    <lineage>
        <taxon>Bacteria</taxon>
        <taxon>Pseudomonadati</taxon>
        <taxon>Verrucomicrobiota</taxon>
        <taxon>Pedosphaerae</taxon>
        <taxon>Pedosphaerales</taxon>
        <taxon>Pedosphaeraceae</taxon>
        <taxon>Pedosphaera</taxon>
    </lineage>
</organism>
<sequence length="664" mass="72983">MEFKPENVVSMKQPTRHQLLVEWNATAYTFPAGRCVHQHFEDQAAATPNAVAVGFGKQTLTFRDLNTRANQVAHFLRSCGVGPNVLVGISVERCFEAVIGVLGILKAGGAYVPLDPSYPQERLSFMLQDARAPVLLTQRKLIDNLPTTSASVICLDADWQKIAAHGTHNPEATVSPENLIYVIYTSGSTGRPKGAGVYHRGFMNLMHWFVTEFSITSEDNVLLVSSLSFDLTQKNLYATLLCGGQLHLLPSGPYEPGQIAGLVHQHRITLLNCTPSAFYPLIEPATVPAMERVSSLRCVLLGGEPISILRLKPWLENEICRAEVANTYGPTECTDICGCYRLNRGNMHRFDFVPLGKPIYNVQLAILNPDLSLCDIGQAGELYVAGEGVGAGYINDSALTSAKFIRNPLPEIPGPLIYKTGDLVRYLPDGNIEFLGRMDHQVKIRGFRIELHEIENALASLPAIQESVVIVHQPSPLGRGGIAFAADPRLIAYYVLKNGQSLEAAEIRQTLRQKLPDYMVPSAFMRLERFPLSPNGKVDRRALPGPELSSTAQNPVVSVPQTQAEQAIAKIWQEVLAGAQAGLDDNFFDLGGNSIQLAQVHSKLCEQFKLDLSITKLFEFTTIATLARHLSVQPDGKPGAQEFQDRARKQQQTLARQRHLAIGK</sequence>
<evidence type="ECO:0000313" key="4">
    <source>
        <dbReference type="EMBL" id="EEF63275.1"/>
    </source>
</evidence>
<keyword evidence="2" id="KW-0597">Phosphoprotein</keyword>
<dbReference type="SMART" id="SM00823">
    <property type="entry name" value="PKS_PP"/>
    <property type="match status" value="1"/>
</dbReference>
<dbReference type="AlphaFoldDB" id="B9X9N1"/>
<protein>
    <submittedName>
        <fullName evidence="4">Amino acid adenylation domain protein</fullName>
    </submittedName>
</protein>
<dbReference type="Gene3D" id="1.10.1200.10">
    <property type="entry name" value="ACP-like"/>
    <property type="match status" value="1"/>
</dbReference>
<dbReference type="PROSITE" id="PS50075">
    <property type="entry name" value="CARRIER"/>
    <property type="match status" value="1"/>
</dbReference>
<dbReference type="Proteomes" id="UP000003688">
    <property type="component" value="Unassembled WGS sequence"/>
</dbReference>
<comment type="caution">
    <text evidence="4">The sequence shown here is derived from an EMBL/GenBank/DDBJ whole genome shotgun (WGS) entry which is preliminary data.</text>
</comment>
<evidence type="ECO:0000256" key="1">
    <source>
        <dbReference type="ARBA" id="ARBA00022450"/>
    </source>
</evidence>
<dbReference type="CDD" id="cd05930">
    <property type="entry name" value="A_NRPS"/>
    <property type="match status" value="1"/>
</dbReference>
<evidence type="ECO:0000256" key="2">
    <source>
        <dbReference type="ARBA" id="ARBA00022553"/>
    </source>
</evidence>
<dbReference type="InterPro" id="IPR036736">
    <property type="entry name" value="ACP-like_sf"/>
</dbReference>
<dbReference type="InterPro" id="IPR020845">
    <property type="entry name" value="AMP-binding_CS"/>
</dbReference>
<keyword evidence="5" id="KW-1185">Reference proteome</keyword>
<dbReference type="Gene3D" id="3.30.300.30">
    <property type="match status" value="1"/>
</dbReference>
<evidence type="ECO:0000313" key="5">
    <source>
        <dbReference type="Proteomes" id="UP000003688"/>
    </source>
</evidence>
<dbReference type="InterPro" id="IPR025110">
    <property type="entry name" value="AMP-bd_C"/>
</dbReference>
<dbReference type="GO" id="GO:0031177">
    <property type="term" value="F:phosphopantetheine binding"/>
    <property type="evidence" value="ECO:0007669"/>
    <property type="project" value="InterPro"/>
</dbReference>
<dbReference type="InterPro" id="IPR010071">
    <property type="entry name" value="AA_adenyl_dom"/>
</dbReference>
<gene>
    <name evidence="4" type="ORF">Cflav_PD5910</name>
</gene>
<dbReference type="SUPFAM" id="SSF47336">
    <property type="entry name" value="ACP-like"/>
    <property type="match status" value="1"/>
</dbReference>
<dbReference type="Gene3D" id="3.40.50.980">
    <property type="match status" value="2"/>
</dbReference>
<dbReference type="SUPFAM" id="SSF56801">
    <property type="entry name" value="Acetyl-CoA synthetase-like"/>
    <property type="match status" value="1"/>
</dbReference>
<dbReference type="GO" id="GO:0043041">
    <property type="term" value="P:amino acid activation for nonribosomal peptide biosynthetic process"/>
    <property type="evidence" value="ECO:0007669"/>
    <property type="project" value="TreeGrafter"/>
</dbReference>
<dbReference type="NCBIfam" id="TIGR01733">
    <property type="entry name" value="AA-adenyl-dom"/>
    <property type="match status" value="1"/>
</dbReference>
<dbReference type="InterPro" id="IPR045851">
    <property type="entry name" value="AMP-bd_C_sf"/>
</dbReference>
<dbReference type="GO" id="GO:0044550">
    <property type="term" value="P:secondary metabolite biosynthetic process"/>
    <property type="evidence" value="ECO:0007669"/>
    <property type="project" value="UniProtKB-ARBA"/>
</dbReference>
<dbReference type="InterPro" id="IPR009081">
    <property type="entry name" value="PP-bd_ACP"/>
</dbReference>
<dbReference type="GO" id="GO:0005737">
    <property type="term" value="C:cytoplasm"/>
    <property type="evidence" value="ECO:0007669"/>
    <property type="project" value="TreeGrafter"/>
</dbReference>
<dbReference type="Gene3D" id="2.30.38.10">
    <property type="entry name" value="Luciferase, Domain 3"/>
    <property type="match status" value="1"/>
</dbReference>
<dbReference type="PROSITE" id="PS00455">
    <property type="entry name" value="AMP_BINDING"/>
    <property type="match status" value="1"/>
</dbReference>
<dbReference type="Pfam" id="PF13193">
    <property type="entry name" value="AMP-binding_C"/>
    <property type="match status" value="1"/>
</dbReference>
<feature type="domain" description="Carrier" evidence="3">
    <location>
        <begin position="559"/>
        <end position="634"/>
    </location>
</feature>
<name>B9X9N1_PEDPL</name>
<dbReference type="Pfam" id="PF00501">
    <property type="entry name" value="AMP-binding"/>
    <property type="match status" value="1"/>
</dbReference>
<dbReference type="InterPro" id="IPR000873">
    <property type="entry name" value="AMP-dep_synth/lig_dom"/>
</dbReference>
<dbReference type="Pfam" id="PF00550">
    <property type="entry name" value="PP-binding"/>
    <property type="match status" value="1"/>
</dbReference>
<dbReference type="EMBL" id="ABOX02000001">
    <property type="protein sequence ID" value="EEF63275.1"/>
    <property type="molecule type" value="Genomic_DNA"/>
</dbReference>
<accession>B9X9N1</accession>
<dbReference type="FunFam" id="3.30.300.30:FF:000010">
    <property type="entry name" value="Enterobactin synthetase component F"/>
    <property type="match status" value="1"/>
</dbReference>
<dbReference type="STRING" id="320771.Cflav_PD5910"/>
<proteinExistence type="predicted"/>
<dbReference type="PANTHER" id="PTHR45527">
    <property type="entry name" value="NONRIBOSOMAL PEPTIDE SYNTHETASE"/>
    <property type="match status" value="1"/>
</dbReference>
<evidence type="ECO:0000259" key="3">
    <source>
        <dbReference type="PROSITE" id="PS50075"/>
    </source>
</evidence>
<dbReference type="InterPro" id="IPR020806">
    <property type="entry name" value="PKS_PP-bd"/>
</dbReference>
<keyword evidence="1" id="KW-0596">Phosphopantetheine</keyword>
<dbReference type="FunFam" id="3.40.50.12780:FF:000012">
    <property type="entry name" value="Non-ribosomal peptide synthetase"/>
    <property type="match status" value="1"/>
</dbReference>
<dbReference type="FunFam" id="3.40.50.980:FF:000001">
    <property type="entry name" value="Non-ribosomal peptide synthetase"/>
    <property type="match status" value="1"/>
</dbReference>